<keyword evidence="5 10" id="KW-0479">Metal-binding</keyword>
<feature type="binding site" evidence="10">
    <location>
        <position position="80"/>
    </location>
    <ligand>
        <name>thiamine diphosphate</name>
        <dbReference type="ChEBI" id="CHEBI:58937"/>
    </ligand>
</feature>
<dbReference type="EC" id="2.2.1.7" evidence="10"/>
<dbReference type="Pfam" id="PF02780">
    <property type="entry name" value="Transketolase_C"/>
    <property type="match status" value="1"/>
</dbReference>
<dbReference type="InterPro" id="IPR029061">
    <property type="entry name" value="THDP-binding"/>
</dbReference>
<dbReference type="PROSITE" id="PS00801">
    <property type="entry name" value="TRANSKETOLASE_1"/>
    <property type="match status" value="1"/>
</dbReference>
<dbReference type="InterPro" id="IPR033248">
    <property type="entry name" value="Transketolase_C"/>
</dbReference>
<reference evidence="12 13" key="1">
    <citation type="submission" date="2022-01" db="EMBL/GenBank/DDBJ databases">
        <title>Whole genome-based taxonomy of the Shewanellaceae.</title>
        <authorList>
            <person name="Martin-Rodriguez A.J."/>
        </authorList>
    </citation>
    <scope>NUCLEOTIDE SEQUENCE [LARGE SCALE GENOMIC DNA]</scope>
    <source>
        <strain evidence="12 13">JCM 17801</strain>
    </source>
</reference>
<dbReference type="PANTHER" id="PTHR43322:SF5">
    <property type="entry name" value="1-DEOXY-D-XYLULOSE-5-PHOSPHATE SYNTHASE, CHLOROPLASTIC"/>
    <property type="match status" value="1"/>
</dbReference>
<comment type="subunit">
    <text evidence="3 10">Homodimer.</text>
</comment>
<dbReference type="InterPro" id="IPR020826">
    <property type="entry name" value="Transketolase_BS"/>
</dbReference>
<dbReference type="GO" id="GO:0008661">
    <property type="term" value="F:1-deoxy-D-xylulose-5-phosphate synthase activity"/>
    <property type="evidence" value="ECO:0007669"/>
    <property type="project" value="UniProtKB-EC"/>
</dbReference>
<evidence type="ECO:0000313" key="12">
    <source>
        <dbReference type="EMBL" id="MCL1117809.1"/>
    </source>
</evidence>
<dbReference type="Pfam" id="PF02779">
    <property type="entry name" value="Transket_pyr"/>
    <property type="match status" value="1"/>
</dbReference>
<dbReference type="EMBL" id="JAKILK010000005">
    <property type="protein sequence ID" value="MCL1117809.1"/>
    <property type="molecule type" value="Genomic_DNA"/>
</dbReference>
<keyword evidence="8 10" id="KW-0786">Thiamine pyrophosphate</keyword>
<evidence type="ECO:0000259" key="11">
    <source>
        <dbReference type="SMART" id="SM00861"/>
    </source>
</evidence>
<feature type="binding site" evidence="10">
    <location>
        <position position="370"/>
    </location>
    <ligand>
        <name>thiamine diphosphate</name>
        <dbReference type="ChEBI" id="CHEBI:58937"/>
    </ligand>
</feature>
<dbReference type="SMART" id="SM00861">
    <property type="entry name" value="Transket_pyr"/>
    <property type="match status" value="1"/>
</dbReference>
<gene>
    <name evidence="10 12" type="primary">dxs</name>
    <name evidence="12" type="ORF">L2689_11210</name>
</gene>
<evidence type="ECO:0000256" key="10">
    <source>
        <dbReference type="HAMAP-Rule" id="MF_00315"/>
    </source>
</evidence>
<dbReference type="Pfam" id="PF13292">
    <property type="entry name" value="DXP_synthase_N"/>
    <property type="match status" value="1"/>
</dbReference>
<dbReference type="Proteomes" id="UP001203212">
    <property type="component" value="Unassembled WGS sequence"/>
</dbReference>
<comment type="function">
    <text evidence="10">Catalyzes the acyloin condensation reaction between C atoms 2 and 3 of pyruvate and glyceraldehyde 3-phosphate to yield 1-deoxy-D-xylulose-5-phosphate (DXP).</text>
</comment>
<proteinExistence type="inferred from homology"/>
<comment type="catalytic activity">
    <reaction evidence="10">
        <text>D-glyceraldehyde 3-phosphate + pyruvate + H(+) = 1-deoxy-D-xylulose 5-phosphate + CO2</text>
        <dbReference type="Rhea" id="RHEA:12605"/>
        <dbReference type="ChEBI" id="CHEBI:15361"/>
        <dbReference type="ChEBI" id="CHEBI:15378"/>
        <dbReference type="ChEBI" id="CHEBI:16526"/>
        <dbReference type="ChEBI" id="CHEBI:57792"/>
        <dbReference type="ChEBI" id="CHEBI:59776"/>
        <dbReference type="EC" id="2.2.1.7"/>
    </reaction>
</comment>
<keyword evidence="7 10" id="KW-0784">Thiamine biosynthesis</keyword>
<feature type="domain" description="Transketolase-like pyrimidine-binding" evidence="11">
    <location>
        <begin position="319"/>
        <end position="484"/>
    </location>
</feature>
<dbReference type="InterPro" id="IPR009014">
    <property type="entry name" value="Transketo_C/PFOR_II"/>
</dbReference>
<evidence type="ECO:0000256" key="3">
    <source>
        <dbReference type="ARBA" id="ARBA00011738"/>
    </source>
</evidence>
<protein>
    <recommendedName>
        <fullName evidence="10">1-deoxy-D-xylulose-5-phosphate synthase</fullName>
        <ecNumber evidence="10">2.2.1.7</ecNumber>
    </recommendedName>
    <alternativeName>
        <fullName evidence="10">1-deoxyxylulose-5-phosphate synthase</fullName>
        <shortName evidence="10">DXP synthase</shortName>
        <shortName evidence="10">DXPS</shortName>
    </alternativeName>
</protein>
<keyword evidence="6 10" id="KW-0460">Magnesium</keyword>
<feature type="binding site" evidence="10">
    <location>
        <position position="181"/>
    </location>
    <ligand>
        <name>Mg(2+)</name>
        <dbReference type="ChEBI" id="CHEBI:18420"/>
    </ligand>
</feature>
<dbReference type="NCBIfam" id="NF003933">
    <property type="entry name" value="PRK05444.2-2"/>
    <property type="match status" value="1"/>
</dbReference>
<evidence type="ECO:0000313" key="13">
    <source>
        <dbReference type="Proteomes" id="UP001203212"/>
    </source>
</evidence>
<feature type="binding site" evidence="10">
    <location>
        <begin position="121"/>
        <end position="123"/>
    </location>
    <ligand>
        <name>thiamine diphosphate</name>
        <dbReference type="ChEBI" id="CHEBI:58937"/>
    </ligand>
</feature>
<dbReference type="CDD" id="cd02007">
    <property type="entry name" value="TPP_DXS"/>
    <property type="match status" value="1"/>
</dbReference>
<dbReference type="PANTHER" id="PTHR43322">
    <property type="entry name" value="1-D-DEOXYXYLULOSE 5-PHOSPHATE SYNTHASE-RELATED"/>
    <property type="match status" value="1"/>
</dbReference>
<dbReference type="NCBIfam" id="TIGR00204">
    <property type="entry name" value="dxs"/>
    <property type="match status" value="1"/>
</dbReference>
<comment type="cofactor">
    <cofactor evidence="10">
        <name>thiamine diphosphate</name>
        <dbReference type="ChEBI" id="CHEBI:58937"/>
    </cofactor>
    <text evidence="10">Binds 1 thiamine pyrophosphate per subunit.</text>
</comment>
<dbReference type="SUPFAM" id="SSF52518">
    <property type="entry name" value="Thiamin diphosphate-binding fold (THDP-binding)"/>
    <property type="match status" value="2"/>
</dbReference>
<keyword evidence="9 10" id="KW-0414">Isoprene biosynthesis</keyword>
<comment type="similarity">
    <text evidence="2 10">Belongs to the transketolase family. DXPS subfamily.</text>
</comment>
<dbReference type="CDD" id="cd07033">
    <property type="entry name" value="TPP_PYR_DXS_TK_like"/>
    <property type="match status" value="1"/>
</dbReference>
<dbReference type="PROSITE" id="PS00802">
    <property type="entry name" value="TRANSKETOLASE_2"/>
    <property type="match status" value="1"/>
</dbReference>
<dbReference type="SUPFAM" id="SSF52922">
    <property type="entry name" value="TK C-terminal domain-like"/>
    <property type="match status" value="1"/>
</dbReference>
<sequence>MSFDNSQYPVLAQANTPEELRKLPQGLLPQVSNELRQFLLQSVGMSSGHFASGLGTVELTVALHYVYNTPFDQLVWDVGHQAYPHKILTDRRERMHTIRQKNGLHPFPWREESPYDTFSVGHSGTSVSAALGMAIAAEKEDLGRKVVAVIGDGAMTGGMVFEALNHAGDLHNDMLVVLNDNEMSISENVGALNNHLAQLMSGRFYTTIRESSKKVLKGMPVIKEMAKRTEEHLKGMVVPGTLFEELGFNYIGPIDGHDVDALVETMRNMRNLKGPQILHIMTKKGRGYEPAEKDPIGWHAVPKFDPSQFKKPATKPGLPTFSQVFGKWLCDVAEQDNTLMGITPAMREGSGMVEFSQRFPKQYFDAAIAEQHAVTLAAGMATQGLKPVVAIYSTFLQRGYDQLIHDVALQRLPVLFAIDRGGIVGADGPTHQGAFDLSFMRCIPNMVIMTPSDENECRQMLYTGYCYQDGPTAVRYPRGFATGAEQIELMTALPIGKGVIKRQGKNIAIVNFGTTLAAALTAAEALDATVADMRFAKPLDIELLTELANSHDIIVTVEENAIMGGAGSGVMEALQKLKIIKPVLQIGLPDEFIKHGAPDEIISELKLDATGIEQQIRDYLN</sequence>
<dbReference type="Gene3D" id="3.40.50.970">
    <property type="match status" value="2"/>
</dbReference>
<comment type="pathway">
    <text evidence="1 10">Metabolic intermediate biosynthesis; 1-deoxy-D-xylulose 5-phosphate biosynthesis; 1-deoxy-D-xylulose 5-phosphate from D-glyceraldehyde 3-phosphate and pyruvate: step 1/1.</text>
</comment>
<comment type="caution">
    <text evidence="12">The sequence shown here is derived from an EMBL/GenBank/DDBJ whole genome shotgun (WGS) entry which is preliminary data.</text>
</comment>
<evidence type="ECO:0000256" key="8">
    <source>
        <dbReference type="ARBA" id="ARBA00023052"/>
    </source>
</evidence>
<keyword evidence="13" id="KW-1185">Reference proteome</keyword>
<accession>A0ABT0L267</accession>
<evidence type="ECO:0000256" key="6">
    <source>
        <dbReference type="ARBA" id="ARBA00022842"/>
    </source>
</evidence>
<feature type="binding site" evidence="10">
    <location>
        <position position="152"/>
    </location>
    <ligand>
        <name>Mg(2+)</name>
        <dbReference type="ChEBI" id="CHEBI:18420"/>
    </ligand>
</feature>
<feature type="binding site" evidence="10">
    <location>
        <position position="288"/>
    </location>
    <ligand>
        <name>thiamine diphosphate</name>
        <dbReference type="ChEBI" id="CHEBI:58937"/>
    </ligand>
</feature>
<evidence type="ECO:0000256" key="4">
    <source>
        <dbReference type="ARBA" id="ARBA00022679"/>
    </source>
</evidence>
<dbReference type="InterPro" id="IPR005475">
    <property type="entry name" value="Transketolase-like_Pyr-bd"/>
</dbReference>
<dbReference type="InterPro" id="IPR005477">
    <property type="entry name" value="Dxylulose-5-P_synthase"/>
</dbReference>
<evidence type="ECO:0000256" key="1">
    <source>
        <dbReference type="ARBA" id="ARBA00004980"/>
    </source>
</evidence>
<dbReference type="HAMAP" id="MF_00315">
    <property type="entry name" value="DXP_synth"/>
    <property type="match status" value="1"/>
</dbReference>
<evidence type="ECO:0000256" key="2">
    <source>
        <dbReference type="ARBA" id="ARBA00011081"/>
    </source>
</evidence>
<dbReference type="Gene3D" id="3.40.50.920">
    <property type="match status" value="1"/>
</dbReference>
<organism evidence="12 13">
    <name type="scientific">Shewanella aestuarii</name>
    <dbReference type="NCBI Taxonomy" id="1028752"/>
    <lineage>
        <taxon>Bacteria</taxon>
        <taxon>Pseudomonadati</taxon>
        <taxon>Pseudomonadota</taxon>
        <taxon>Gammaproteobacteria</taxon>
        <taxon>Alteromonadales</taxon>
        <taxon>Shewanellaceae</taxon>
        <taxon>Shewanella</taxon>
    </lineage>
</organism>
<feature type="binding site" evidence="10">
    <location>
        <position position="181"/>
    </location>
    <ligand>
        <name>thiamine diphosphate</name>
        <dbReference type="ChEBI" id="CHEBI:58937"/>
    </ligand>
</feature>
<evidence type="ECO:0000256" key="9">
    <source>
        <dbReference type="ARBA" id="ARBA00023229"/>
    </source>
</evidence>
<feature type="binding site" evidence="10">
    <location>
        <begin position="153"/>
        <end position="154"/>
    </location>
    <ligand>
        <name>thiamine diphosphate</name>
        <dbReference type="ChEBI" id="CHEBI:58937"/>
    </ligand>
</feature>
<name>A0ABT0L267_9GAMM</name>
<evidence type="ECO:0000256" key="5">
    <source>
        <dbReference type="ARBA" id="ARBA00022723"/>
    </source>
</evidence>
<evidence type="ECO:0000256" key="7">
    <source>
        <dbReference type="ARBA" id="ARBA00022977"/>
    </source>
</evidence>
<dbReference type="InterPro" id="IPR049557">
    <property type="entry name" value="Transketolase_CS"/>
</dbReference>
<dbReference type="RefSeq" id="WP_188841152.1">
    <property type="nucleotide sequence ID" value="NZ_BMOT01000005.1"/>
</dbReference>
<comment type="cofactor">
    <cofactor evidence="10">
        <name>Mg(2+)</name>
        <dbReference type="ChEBI" id="CHEBI:18420"/>
    </cofactor>
    <text evidence="10">Binds 1 Mg(2+) ion per subunit.</text>
</comment>
<keyword evidence="4 10" id="KW-0808">Transferase</keyword>